<evidence type="ECO:0000256" key="1">
    <source>
        <dbReference type="SAM" id="Phobius"/>
    </source>
</evidence>
<keyword evidence="3" id="KW-1185">Reference proteome</keyword>
<keyword evidence="1" id="KW-0812">Transmembrane</keyword>
<keyword evidence="1" id="KW-1133">Transmembrane helix</keyword>
<proteinExistence type="predicted"/>
<evidence type="ECO:0000313" key="2">
    <source>
        <dbReference type="EMBL" id="KAK7317011.1"/>
    </source>
</evidence>
<keyword evidence="1" id="KW-0472">Membrane</keyword>
<evidence type="ECO:0000313" key="3">
    <source>
        <dbReference type="Proteomes" id="UP001359559"/>
    </source>
</evidence>
<dbReference type="Proteomes" id="UP001359559">
    <property type="component" value="Unassembled WGS sequence"/>
</dbReference>
<accession>A0AAN9KHN6</accession>
<feature type="transmembrane region" description="Helical" evidence="1">
    <location>
        <begin position="31"/>
        <end position="56"/>
    </location>
</feature>
<name>A0AAN9KHN6_CLITE</name>
<dbReference type="EMBL" id="JAYKXN010000001">
    <property type="protein sequence ID" value="KAK7317011.1"/>
    <property type="molecule type" value="Genomic_DNA"/>
</dbReference>
<dbReference type="AlphaFoldDB" id="A0AAN9KHN6"/>
<organism evidence="2 3">
    <name type="scientific">Clitoria ternatea</name>
    <name type="common">Butterfly pea</name>
    <dbReference type="NCBI Taxonomy" id="43366"/>
    <lineage>
        <taxon>Eukaryota</taxon>
        <taxon>Viridiplantae</taxon>
        <taxon>Streptophyta</taxon>
        <taxon>Embryophyta</taxon>
        <taxon>Tracheophyta</taxon>
        <taxon>Spermatophyta</taxon>
        <taxon>Magnoliopsida</taxon>
        <taxon>eudicotyledons</taxon>
        <taxon>Gunneridae</taxon>
        <taxon>Pentapetalae</taxon>
        <taxon>rosids</taxon>
        <taxon>fabids</taxon>
        <taxon>Fabales</taxon>
        <taxon>Fabaceae</taxon>
        <taxon>Papilionoideae</taxon>
        <taxon>50 kb inversion clade</taxon>
        <taxon>NPAAA clade</taxon>
        <taxon>indigoferoid/millettioid clade</taxon>
        <taxon>Phaseoleae</taxon>
        <taxon>Clitoria</taxon>
    </lineage>
</organism>
<feature type="transmembrane region" description="Helical" evidence="1">
    <location>
        <begin position="62"/>
        <end position="80"/>
    </location>
</feature>
<protein>
    <submittedName>
        <fullName evidence="2">Uncharacterized protein</fullName>
    </submittedName>
</protein>
<reference evidence="2 3" key="1">
    <citation type="submission" date="2024-01" db="EMBL/GenBank/DDBJ databases">
        <title>The genomes of 5 underutilized Papilionoideae crops provide insights into root nodulation and disease resistance.</title>
        <authorList>
            <person name="Yuan L."/>
        </authorList>
    </citation>
    <scope>NUCLEOTIDE SEQUENCE [LARGE SCALE GENOMIC DNA]</scope>
    <source>
        <strain evidence="2">LY-2023</strain>
        <tissue evidence="2">Leaf</tissue>
    </source>
</reference>
<gene>
    <name evidence="2" type="ORF">RJT34_00884</name>
</gene>
<sequence length="89" mass="10545">MQLRQKIGEEALSQIDFHRFVQRKCPHSIEFMLSVSLPPISLRLYFLPFAMLALWLSSMEDINSILFRFVLFIYALLQNANMSMHKHMI</sequence>
<comment type="caution">
    <text evidence="2">The sequence shown here is derived from an EMBL/GenBank/DDBJ whole genome shotgun (WGS) entry which is preliminary data.</text>
</comment>